<keyword evidence="5" id="KW-1185">Reference proteome</keyword>
<dbReference type="InterPro" id="IPR015943">
    <property type="entry name" value="WD40/YVTN_repeat-like_dom_sf"/>
</dbReference>
<feature type="chain" id="PRO_5008620417" evidence="2">
    <location>
        <begin position="20"/>
        <end position="772"/>
    </location>
</feature>
<evidence type="ECO:0000256" key="1">
    <source>
        <dbReference type="ARBA" id="ARBA00022729"/>
    </source>
</evidence>
<dbReference type="InterPro" id="IPR031815">
    <property type="entry name" value="DUF5074"/>
</dbReference>
<evidence type="ECO:0000313" key="4">
    <source>
        <dbReference type="EMBL" id="OCA69692.1"/>
    </source>
</evidence>
<feature type="signal peptide" evidence="2">
    <location>
        <begin position="1"/>
        <end position="19"/>
    </location>
</feature>
<dbReference type="RefSeq" id="WP_065395875.1">
    <property type="nucleotide sequence ID" value="NZ_MAYH01000045.1"/>
</dbReference>
<proteinExistence type="predicted"/>
<name>A0A1B8ZDJ7_9FLAO</name>
<feature type="domain" description="Secretion system C-terminal sorting" evidence="3">
    <location>
        <begin position="705"/>
        <end position="770"/>
    </location>
</feature>
<dbReference type="Pfam" id="PF18962">
    <property type="entry name" value="Por_Secre_tail"/>
    <property type="match status" value="1"/>
</dbReference>
<comment type="caution">
    <text evidence="4">The sequence shown here is derived from an EMBL/GenBank/DDBJ whole genome shotgun (WGS) entry which is preliminary data.</text>
</comment>
<evidence type="ECO:0000313" key="5">
    <source>
        <dbReference type="Proteomes" id="UP000092651"/>
    </source>
</evidence>
<evidence type="ECO:0000256" key="2">
    <source>
        <dbReference type="SAM" id="SignalP"/>
    </source>
</evidence>
<reference evidence="4 5" key="1">
    <citation type="submission" date="2016-07" db="EMBL/GenBank/DDBJ databases">
        <authorList>
            <person name="Jeong J.-J."/>
            <person name="Kim D.W."/>
            <person name="Sang M.K."/>
            <person name="Choi I.-G."/>
            <person name="Kim K.D."/>
        </authorList>
    </citation>
    <scope>NUCLEOTIDE SEQUENCE [LARGE SCALE GENOMIC DNA]</scope>
    <source>
        <strain evidence="4 5">UTM-3</strain>
    </source>
</reference>
<dbReference type="InterPro" id="IPR026444">
    <property type="entry name" value="Secre_tail"/>
</dbReference>
<dbReference type="AlphaFoldDB" id="A0A1B8ZDJ7"/>
<sequence length="772" mass="83689">MKKFYLLTILFLFAFFTNAQIKVQGVLRNDIPGTAQSQLRAAAAPSISFSDIKYWVGTGTNEAAFVVQWNDSKNPDALVWGFRWNGTATGTDMIKAIAKADQRLFTLLYQGTPQGTAVGGFGFDLDGQNLPGLYYNGNTSAPLLPVNGIVNTTAYNFDGYTAIDTNDHWQSGWATNGYWSYWIKNPANANFGYSGVGASSRVLQNGSWDVWNFNPSFSTVPISSTLTPVSPYVPSAALTSVMNLRSTNRLNNYTNGFFIVNEEWFGHTNGSVNFLDNNGTTEYRVYSSANNNHAFGATTQYGTIYGDKFYFVSKQAADGGDTQYTPGGRLVVANAQTMEKLASFNDIGGGDGRSFVGVNEHKGYIGASNGIYVFNIDNLTVGNLIPGTEGTDLYSEQIGNMIRTSKHVYAVKQGVGVLVIDPNTDTVIHTVAGDFDSVVQAKDGSIWAIQQQAVVNINAATFATQSYNIPTSKYASSWGAWNAGSLAASNTENVLYWFKAGAFWGLGSDIVKFDVTTKAFNESFITIPGQQAGVNKQSPYGSALRVNPLTGELIVNTTNSQYNKNWVHTYNTSGTLTNTRSLTDYYWFPALTVFPDNTAPTVNNTFPSQVTVGNITTIDLKTVVSDTDNFNSAIVKSIKSNSNSSVVSATINANDELVLTPLSAGTADIVIKFNSNGKLVEKTLTVNSLGNTLSTAEVKKLQFSIYPNPATDVVYIKTSEKILNVSIYDASGKLVNAEFNNGQVNVNTLPKGVYILKATTDKSVYQQKIVKK</sequence>
<dbReference type="OrthoDB" id="1041092at2"/>
<keyword evidence="1 2" id="KW-0732">Signal</keyword>
<organism evidence="4 5">
    <name type="scientific">Chryseobacterium artocarpi</name>
    <dbReference type="NCBI Taxonomy" id="1414727"/>
    <lineage>
        <taxon>Bacteria</taxon>
        <taxon>Pseudomonadati</taxon>
        <taxon>Bacteroidota</taxon>
        <taxon>Flavobacteriia</taxon>
        <taxon>Flavobacteriales</taxon>
        <taxon>Weeksellaceae</taxon>
        <taxon>Chryseobacterium group</taxon>
        <taxon>Chryseobacterium</taxon>
    </lineage>
</organism>
<evidence type="ECO:0000259" key="3">
    <source>
        <dbReference type="Pfam" id="PF18962"/>
    </source>
</evidence>
<dbReference type="Proteomes" id="UP000092651">
    <property type="component" value="Unassembled WGS sequence"/>
</dbReference>
<dbReference type="Pfam" id="PF16819">
    <property type="entry name" value="DUF5074"/>
    <property type="match status" value="1"/>
</dbReference>
<protein>
    <submittedName>
        <fullName evidence="4">Secretion protein</fullName>
    </submittedName>
</protein>
<dbReference type="Gene3D" id="2.130.10.10">
    <property type="entry name" value="YVTN repeat-like/Quinoprotein amine dehydrogenase"/>
    <property type="match status" value="1"/>
</dbReference>
<dbReference type="NCBIfam" id="TIGR04183">
    <property type="entry name" value="Por_Secre_tail"/>
    <property type="match status" value="1"/>
</dbReference>
<gene>
    <name evidence="4" type="ORF">BBI01_16310</name>
</gene>
<dbReference type="EMBL" id="MAYH01000045">
    <property type="protein sequence ID" value="OCA69692.1"/>
    <property type="molecule type" value="Genomic_DNA"/>
</dbReference>
<accession>A0A1B8ZDJ7</accession>